<feature type="disulfide bond" evidence="6">
    <location>
        <begin position="144"/>
        <end position="183"/>
    </location>
</feature>
<evidence type="ECO:0000256" key="2">
    <source>
        <dbReference type="ARBA" id="ARBA00006840"/>
    </source>
</evidence>
<comment type="caution">
    <text evidence="8">The sequence shown here is derived from an EMBL/GenBank/DDBJ whole genome shotgun (WGS) entry which is preliminary data.</text>
</comment>
<keyword evidence="5 7" id="KW-0472">Membrane</keyword>
<feature type="transmembrane region" description="Helical" evidence="7">
    <location>
        <begin position="197"/>
        <end position="221"/>
    </location>
</feature>
<sequence>MESCGMSIIKYLLFFFNLIFAISGIGIITAGAIVLSDVGEFSHFMENRMLATPIVLIVAGVIIFIIAFLGCFGAIRESYSLLLAFAIFLLVIFVIELAVGIAAAVFKSDFEEALKSTLKSSMKTYYTNNSEKSAWDNTQKTLMCCGVDGPTDWTKSQLVIPDTCCKDINKTATCVSGNYDKGCFAKLKLRVEEKATVLIGVGIGIAFVQVAGIVLACLLAASIKREGAK</sequence>
<evidence type="ECO:0000256" key="4">
    <source>
        <dbReference type="ARBA" id="ARBA00022989"/>
    </source>
</evidence>
<protein>
    <recommendedName>
        <fullName evidence="7">Tetraspanin</fullName>
    </recommendedName>
</protein>
<accession>A0AAN7QEQ3</accession>
<organism evidence="8 9">
    <name type="scientific">Aquatica leii</name>
    <dbReference type="NCBI Taxonomy" id="1421715"/>
    <lineage>
        <taxon>Eukaryota</taxon>
        <taxon>Metazoa</taxon>
        <taxon>Ecdysozoa</taxon>
        <taxon>Arthropoda</taxon>
        <taxon>Hexapoda</taxon>
        <taxon>Insecta</taxon>
        <taxon>Pterygota</taxon>
        <taxon>Neoptera</taxon>
        <taxon>Endopterygota</taxon>
        <taxon>Coleoptera</taxon>
        <taxon>Polyphaga</taxon>
        <taxon>Elateriformia</taxon>
        <taxon>Elateroidea</taxon>
        <taxon>Lampyridae</taxon>
        <taxon>Luciolinae</taxon>
        <taxon>Aquatica</taxon>
    </lineage>
</organism>
<evidence type="ECO:0000313" key="8">
    <source>
        <dbReference type="EMBL" id="KAK4875853.1"/>
    </source>
</evidence>
<evidence type="ECO:0000256" key="7">
    <source>
        <dbReference type="RuleBase" id="RU361218"/>
    </source>
</evidence>
<dbReference type="InterPro" id="IPR000301">
    <property type="entry name" value="Tetraspanin_animals"/>
</dbReference>
<proteinExistence type="inferred from homology"/>
<dbReference type="PANTHER" id="PTHR19282:SF273">
    <property type="entry name" value="TETRASPANIN"/>
    <property type="match status" value="1"/>
</dbReference>
<feature type="transmembrane region" description="Helical" evidence="7">
    <location>
        <begin position="54"/>
        <end position="75"/>
    </location>
</feature>
<keyword evidence="4 7" id="KW-1133">Transmembrane helix</keyword>
<evidence type="ECO:0000256" key="6">
    <source>
        <dbReference type="PIRSR" id="PIRSR002419-1"/>
    </source>
</evidence>
<evidence type="ECO:0000256" key="5">
    <source>
        <dbReference type="ARBA" id="ARBA00023136"/>
    </source>
</evidence>
<keyword evidence="6" id="KW-1015">Disulfide bond</keyword>
<dbReference type="EMBL" id="JARPUR010000005">
    <property type="protein sequence ID" value="KAK4875853.1"/>
    <property type="molecule type" value="Genomic_DNA"/>
</dbReference>
<comment type="subcellular location">
    <subcellularLocation>
        <location evidence="1 7">Membrane</location>
        <topology evidence="1 7">Multi-pass membrane protein</topology>
    </subcellularLocation>
</comment>
<gene>
    <name evidence="8" type="ORF">RN001_012275</name>
</gene>
<dbReference type="PIRSF" id="PIRSF002419">
    <property type="entry name" value="Tetraspanin"/>
    <property type="match status" value="1"/>
</dbReference>
<evidence type="ECO:0000256" key="3">
    <source>
        <dbReference type="ARBA" id="ARBA00022692"/>
    </source>
</evidence>
<name>A0AAN7QEQ3_9COLE</name>
<keyword evidence="9" id="KW-1185">Reference proteome</keyword>
<feature type="transmembrane region" description="Helical" evidence="7">
    <location>
        <begin position="82"/>
        <end position="106"/>
    </location>
</feature>
<dbReference type="InterPro" id="IPR018499">
    <property type="entry name" value="Tetraspanin/Peripherin"/>
</dbReference>
<dbReference type="CDD" id="cd03127">
    <property type="entry name" value="tetraspanin_LEL"/>
    <property type="match status" value="1"/>
</dbReference>
<dbReference type="PANTHER" id="PTHR19282">
    <property type="entry name" value="TETRASPANIN"/>
    <property type="match status" value="1"/>
</dbReference>
<dbReference type="PRINTS" id="PR00259">
    <property type="entry name" value="TMFOUR"/>
</dbReference>
<evidence type="ECO:0000256" key="1">
    <source>
        <dbReference type="ARBA" id="ARBA00004141"/>
    </source>
</evidence>
<dbReference type="GO" id="GO:0005886">
    <property type="term" value="C:plasma membrane"/>
    <property type="evidence" value="ECO:0007669"/>
    <property type="project" value="TreeGrafter"/>
</dbReference>
<dbReference type="Proteomes" id="UP001353858">
    <property type="component" value="Unassembled WGS sequence"/>
</dbReference>
<feature type="transmembrane region" description="Helical" evidence="7">
    <location>
        <begin position="12"/>
        <end position="34"/>
    </location>
</feature>
<feature type="disulfide bond" evidence="6">
    <location>
        <begin position="145"/>
        <end position="164"/>
    </location>
</feature>
<keyword evidence="3 7" id="KW-0812">Transmembrane</keyword>
<reference evidence="9" key="1">
    <citation type="submission" date="2023-01" db="EMBL/GenBank/DDBJ databases">
        <title>Key to firefly adult light organ development and bioluminescence: homeobox transcription factors regulate luciferase expression and transportation to peroxisome.</title>
        <authorList>
            <person name="Fu X."/>
        </authorList>
    </citation>
    <scope>NUCLEOTIDE SEQUENCE [LARGE SCALE GENOMIC DNA]</scope>
</reference>
<dbReference type="Pfam" id="PF00335">
    <property type="entry name" value="Tetraspanin"/>
    <property type="match status" value="1"/>
</dbReference>
<comment type="similarity">
    <text evidence="2 7">Belongs to the tetraspanin (TM4SF) family.</text>
</comment>
<dbReference type="InterPro" id="IPR008952">
    <property type="entry name" value="Tetraspanin_EC2_sf"/>
</dbReference>
<dbReference type="SUPFAM" id="SSF48652">
    <property type="entry name" value="Tetraspanin"/>
    <property type="match status" value="1"/>
</dbReference>
<dbReference type="Gene3D" id="1.10.1450.10">
    <property type="entry name" value="Tetraspanin"/>
    <property type="match status" value="1"/>
</dbReference>
<dbReference type="AlphaFoldDB" id="A0AAN7QEQ3"/>
<evidence type="ECO:0000313" key="9">
    <source>
        <dbReference type="Proteomes" id="UP001353858"/>
    </source>
</evidence>